<dbReference type="SUPFAM" id="SSF55048">
    <property type="entry name" value="Probable ACP-binding domain of malonyl-CoA ACP transacylase"/>
    <property type="match status" value="1"/>
</dbReference>
<dbReference type="InterPro" id="IPR014043">
    <property type="entry name" value="Acyl_transferase_dom"/>
</dbReference>
<comment type="catalytic activity">
    <reaction evidence="4">
        <text>holo-[ACP] + malonyl-CoA = malonyl-[ACP] + CoA</text>
        <dbReference type="Rhea" id="RHEA:41792"/>
        <dbReference type="Rhea" id="RHEA-COMP:9623"/>
        <dbReference type="Rhea" id="RHEA-COMP:9685"/>
        <dbReference type="ChEBI" id="CHEBI:57287"/>
        <dbReference type="ChEBI" id="CHEBI:57384"/>
        <dbReference type="ChEBI" id="CHEBI:64479"/>
        <dbReference type="ChEBI" id="CHEBI:78449"/>
        <dbReference type="EC" id="2.3.1.39"/>
    </reaction>
</comment>
<organism evidence="6 7">
    <name type="scientific">Pendulispora brunnea</name>
    <dbReference type="NCBI Taxonomy" id="2905690"/>
    <lineage>
        <taxon>Bacteria</taxon>
        <taxon>Pseudomonadati</taxon>
        <taxon>Myxococcota</taxon>
        <taxon>Myxococcia</taxon>
        <taxon>Myxococcales</taxon>
        <taxon>Sorangiineae</taxon>
        <taxon>Pendulisporaceae</taxon>
        <taxon>Pendulispora</taxon>
    </lineage>
</organism>
<evidence type="ECO:0000313" key="6">
    <source>
        <dbReference type="EMBL" id="WXA98497.1"/>
    </source>
</evidence>
<dbReference type="InterPro" id="IPR016036">
    <property type="entry name" value="Malonyl_transacylase_ACP-bd"/>
</dbReference>
<feature type="domain" description="Malonyl-CoA:ACP transacylase (MAT)" evidence="5">
    <location>
        <begin position="358"/>
        <end position="641"/>
    </location>
</feature>
<dbReference type="InterPro" id="IPR050858">
    <property type="entry name" value="Mal-CoA-ACP_Trans/PKS_FabD"/>
</dbReference>
<dbReference type="EMBL" id="CP089982">
    <property type="protein sequence ID" value="WXA98497.1"/>
    <property type="molecule type" value="Genomic_DNA"/>
</dbReference>
<evidence type="ECO:0000256" key="1">
    <source>
        <dbReference type="ARBA" id="ARBA00013258"/>
    </source>
</evidence>
<dbReference type="SMART" id="SM00827">
    <property type="entry name" value="PKS_AT"/>
    <property type="match status" value="2"/>
</dbReference>
<dbReference type="PANTHER" id="PTHR42681:SF1">
    <property type="entry name" value="MALONYL-COA-ACYL CARRIER PROTEIN TRANSACYLASE, MITOCHONDRIAL"/>
    <property type="match status" value="1"/>
</dbReference>
<evidence type="ECO:0000259" key="5">
    <source>
        <dbReference type="SMART" id="SM00827"/>
    </source>
</evidence>
<accession>A0ABZ2KLG0</accession>
<dbReference type="InterPro" id="IPR001227">
    <property type="entry name" value="Ac_transferase_dom_sf"/>
</dbReference>
<evidence type="ECO:0000256" key="3">
    <source>
        <dbReference type="ARBA" id="ARBA00023315"/>
    </source>
</evidence>
<dbReference type="InterPro" id="IPR004410">
    <property type="entry name" value="Malonyl_CoA-ACP_transAc_FabD"/>
</dbReference>
<dbReference type="Gene3D" id="3.40.366.10">
    <property type="entry name" value="Malonyl-Coenzyme A Acyl Carrier Protein, domain 2"/>
    <property type="match status" value="2"/>
</dbReference>
<dbReference type="GO" id="GO:0004314">
    <property type="term" value="F:[acyl-carrier-protein] S-malonyltransferase activity"/>
    <property type="evidence" value="ECO:0007669"/>
    <property type="project" value="UniProtKB-EC"/>
</dbReference>
<name>A0ABZ2KLG0_9BACT</name>
<evidence type="ECO:0000256" key="4">
    <source>
        <dbReference type="ARBA" id="ARBA00048462"/>
    </source>
</evidence>
<dbReference type="PANTHER" id="PTHR42681">
    <property type="entry name" value="MALONYL-COA-ACYL CARRIER PROTEIN TRANSACYLASE, MITOCHONDRIAL"/>
    <property type="match status" value="1"/>
</dbReference>
<dbReference type="SUPFAM" id="SSF52151">
    <property type="entry name" value="FabD/lysophospholipase-like"/>
    <property type="match status" value="2"/>
</dbReference>
<keyword evidence="3 6" id="KW-0012">Acyltransferase</keyword>
<sequence length="642" mass="69989">MVSTTNIVFMFSGQGSQYFQMGQELYDRQPVFRQWMDRLDVMTRELSGTSVVEALYKQGRGKGDLFDRTLLSHPALFMVEYSLAKALIESRVQPHMVLGASLGTFTAASIAGCMDVEDALKAVIQHAKTLESFCEPGAMIAVLAPLHLYDAAGLHRYGELAAVNFEGNFVIAVRAHDVSAVEGILRGKDVTFRRLPVSFAFHSRWIDPAELPFKRHVRSTSMRAGQLPVVSCATRSKIPGSFSEDHLWSATREPIRFLDTIRSLEASGPHQYVDMDPAGTLATFIKYIQPQSPQSLAASKCHSVFSPFGKAMDRLGTVTDALASRPIPVPAAVPVPAVAPVVAAVTPVVAVANPIAFMFPGQGSQKRGMGAALFDSVPQYASVEREVDALLGYSLRRLCVEDPENVLKESQFTQPALYMVNALHYYEAIAQGVRPHYVAGHSLGEYDALLAAGSFDLLTGLRLVKKRGELMGQAKSGGMAAVIGLEEDRIQQVLKENDLASMDIANFNSPGQIVISGPLDDVTRAKPIFEKSGARVYIPLPVGAAFHSRYVADAARAFGDFLAPMEFDAPRIPVISNVTAMPYETRNASATIKSLLIDQITRPVQWMQSMNFLMEKGVRDFREVGPGNVLTKIAHNIQKAAA</sequence>
<dbReference type="InterPro" id="IPR016035">
    <property type="entry name" value="Acyl_Trfase/lysoPLipase"/>
</dbReference>
<dbReference type="Pfam" id="PF00698">
    <property type="entry name" value="Acyl_transf_1"/>
    <property type="match status" value="2"/>
</dbReference>
<evidence type="ECO:0000313" key="7">
    <source>
        <dbReference type="Proteomes" id="UP001379533"/>
    </source>
</evidence>
<proteinExistence type="predicted"/>
<dbReference type="EC" id="2.3.1.39" evidence="1"/>
<dbReference type="RefSeq" id="WP_394849106.1">
    <property type="nucleotide sequence ID" value="NZ_CP089982.1"/>
</dbReference>
<feature type="domain" description="Malonyl-CoA:ACP transacylase (MAT)" evidence="5">
    <location>
        <begin position="10"/>
        <end position="301"/>
    </location>
</feature>
<keyword evidence="7" id="KW-1185">Reference proteome</keyword>
<keyword evidence="2 6" id="KW-0808">Transferase</keyword>
<reference evidence="6 7" key="1">
    <citation type="submission" date="2021-12" db="EMBL/GenBank/DDBJ databases">
        <title>Discovery of the Pendulisporaceae a myxobacterial family with distinct sporulation behavior and unique specialized metabolism.</title>
        <authorList>
            <person name="Garcia R."/>
            <person name="Popoff A."/>
            <person name="Bader C.D."/>
            <person name="Loehr J."/>
            <person name="Walesch S."/>
            <person name="Walt C."/>
            <person name="Boldt J."/>
            <person name="Bunk B."/>
            <person name="Haeckl F.J.F.P.J."/>
            <person name="Gunesch A.P."/>
            <person name="Birkelbach J."/>
            <person name="Nuebel U."/>
            <person name="Pietschmann T."/>
            <person name="Bach T."/>
            <person name="Mueller R."/>
        </authorList>
    </citation>
    <scope>NUCLEOTIDE SEQUENCE [LARGE SCALE GENOMIC DNA]</scope>
    <source>
        <strain evidence="6 7">MSr12523</strain>
    </source>
</reference>
<dbReference type="NCBIfam" id="TIGR00128">
    <property type="entry name" value="fabD"/>
    <property type="match status" value="1"/>
</dbReference>
<evidence type="ECO:0000256" key="2">
    <source>
        <dbReference type="ARBA" id="ARBA00022679"/>
    </source>
</evidence>
<gene>
    <name evidence="6" type="primary">fabD</name>
    <name evidence="6" type="ORF">LZC95_16860</name>
</gene>
<protein>
    <recommendedName>
        <fullName evidence="1">[acyl-carrier-protein] S-malonyltransferase</fullName>
        <ecNumber evidence="1">2.3.1.39</ecNumber>
    </recommendedName>
</protein>
<dbReference type="Gene3D" id="3.30.70.250">
    <property type="entry name" value="Malonyl-CoA ACP transacylase, ACP-binding"/>
    <property type="match status" value="1"/>
</dbReference>
<dbReference type="Proteomes" id="UP001379533">
    <property type="component" value="Chromosome"/>
</dbReference>